<protein>
    <submittedName>
        <fullName evidence="1">Uncharacterized protein</fullName>
    </submittedName>
</protein>
<accession>A0ABW8IY93</accession>
<name>A0ABW8IY93_9GAMM</name>
<comment type="caution">
    <text evidence="1">The sequence shown here is derived from an EMBL/GenBank/DDBJ whole genome shotgun (WGS) entry which is preliminary data.</text>
</comment>
<evidence type="ECO:0000313" key="2">
    <source>
        <dbReference type="Proteomes" id="UP001620405"/>
    </source>
</evidence>
<gene>
    <name evidence="1" type="ORF">ISP13_15725</name>
</gene>
<keyword evidence="2" id="KW-1185">Reference proteome</keyword>
<dbReference type="Proteomes" id="UP001620405">
    <property type="component" value="Unassembled WGS sequence"/>
</dbReference>
<dbReference type="RefSeq" id="WP_284396045.1">
    <property type="nucleotide sequence ID" value="NZ_BSNQ01000003.1"/>
</dbReference>
<dbReference type="EMBL" id="JADIKG010000013">
    <property type="protein sequence ID" value="MFK2874992.1"/>
    <property type="molecule type" value="Genomic_DNA"/>
</dbReference>
<proteinExistence type="predicted"/>
<evidence type="ECO:0000313" key="1">
    <source>
        <dbReference type="EMBL" id="MFK2874992.1"/>
    </source>
</evidence>
<sequence length="150" mass="16606">MIALLAIFAHVAGRYDANRVLPGQPSKSALRADFDTIPVAEGDFPVNEISTVERGGVWKVARNYSTTRPSKSVFDYYQKALPPLGWHLADTSEMTEPNAWIKFCKGAVSVILNTQQTGSRTIYYLGVGWTNHSLNDAFCPNDRPLDSVEN</sequence>
<organism evidence="1 2">
    <name type="scientific">Dyella lipolytica</name>
    <dbReference type="NCBI Taxonomy" id="1867835"/>
    <lineage>
        <taxon>Bacteria</taxon>
        <taxon>Pseudomonadati</taxon>
        <taxon>Pseudomonadota</taxon>
        <taxon>Gammaproteobacteria</taxon>
        <taxon>Lysobacterales</taxon>
        <taxon>Rhodanobacteraceae</taxon>
        <taxon>Dyella</taxon>
    </lineage>
</organism>
<reference evidence="1 2" key="1">
    <citation type="submission" date="2020-10" db="EMBL/GenBank/DDBJ databases">
        <title>Phylogeny of dyella-like bacteria.</title>
        <authorList>
            <person name="Fu J."/>
        </authorList>
    </citation>
    <scope>NUCLEOTIDE SEQUENCE [LARGE SCALE GENOMIC DNA]</scope>
    <source>
        <strain evidence="1 2">DHOB07</strain>
    </source>
</reference>